<evidence type="ECO:0000313" key="1">
    <source>
        <dbReference type="EMBL" id="VEG28007.1"/>
    </source>
</evidence>
<reference evidence="1 2" key="1">
    <citation type="submission" date="2018-12" db="EMBL/GenBank/DDBJ databases">
        <authorList>
            <consortium name="Pathogen Informatics"/>
        </authorList>
    </citation>
    <scope>NUCLEOTIDE SEQUENCE [LARGE SCALE GENOMIC DNA]</scope>
    <source>
        <strain evidence="1 2">NCTC11636</strain>
    </source>
</reference>
<evidence type="ECO:0000313" key="2">
    <source>
        <dbReference type="Proteomes" id="UP000266895"/>
    </source>
</evidence>
<proteinExistence type="predicted"/>
<dbReference type="AlphaFoldDB" id="A0A448HGL6"/>
<dbReference type="RefSeq" id="WP_126382399.1">
    <property type="nucleotide sequence ID" value="NZ_LR134350.1"/>
</dbReference>
<protein>
    <recommendedName>
        <fullName evidence="3">HTH cro/C1-type domain-containing protein</fullName>
    </recommendedName>
</protein>
<accession>A0A448HGL6</accession>
<dbReference type="KEGG" id="ahw:NCTC11636_01292"/>
<gene>
    <name evidence="1" type="ORF">NCTC11636_01292</name>
</gene>
<keyword evidence="2" id="KW-1185">Reference proteome</keyword>
<dbReference type="Proteomes" id="UP000266895">
    <property type="component" value="Chromosome"/>
</dbReference>
<organism evidence="1 2">
    <name type="scientific">Actinomyces howellii</name>
    <dbReference type="NCBI Taxonomy" id="52771"/>
    <lineage>
        <taxon>Bacteria</taxon>
        <taxon>Bacillati</taxon>
        <taxon>Actinomycetota</taxon>
        <taxon>Actinomycetes</taxon>
        <taxon>Actinomycetales</taxon>
        <taxon>Actinomycetaceae</taxon>
        <taxon>Actinomyces</taxon>
    </lineage>
</organism>
<dbReference type="EMBL" id="LR134350">
    <property type="protein sequence ID" value="VEG28007.1"/>
    <property type="molecule type" value="Genomic_DNA"/>
</dbReference>
<name>A0A448HGL6_9ACTO</name>
<sequence>MVTDTITPQSVADVIVRKMEDAGETTLGLTKKVGIPRATLQRRLLNGGGLQVAELAAIAAALGTTTIAILTEAQANQTRSRAAGAEGDL</sequence>
<evidence type="ECO:0008006" key="3">
    <source>
        <dbReference type="Google" id="ProtNLM"/>
    </source>
</evidence>